<dbReference type="Proteomes" id="UP000231990">
    <property type="component" value="Unassembled WGS sequence"/>
</dbReference>
<comment type="caution">
    <text evidence="2">The sequence shown here is derived from an EMBL/GenBank/DDBJ whole genome shotgun (WGS) entry which is preliminary data.</text>
</comment>
<gene>
    <name evidence="1" type="ORF">CH360_11415</name>
    <name evidence="2" type="ORF">CH373_13850</name>
</gene>
<evidence type="ECO:0000313" key="1">
    <source>
        <dbReference type="EMBL" id="PJZ69425.1"/>
    </source>
</evidence>
<organism evidence="2 4">
    <name type="scientific">Leptospira perolatii</name>
    <dbReference type="NCBI Taxonomy" id="2023191"/>
    <lineage>
        <taxon>Bacteria</taxon>
        <taxon>Pseudomonadati</taxon>
        <taxon>Spirochaetota</taxon>
        <taxon>Spirochaetia</taxon>
        <taxon>Leptospirales</taxon>
        <taxon>Leptospiraceae</taxon>
        <taxon>Leptospira</taxon>
    </lineage>
</organism>
<protein>
    <recommendedName>
        <fullName evidence="5">Lipoprotein</fullName>
    </recommendedName>
</protein>
<sequence length="238" mass="27317">MLSVRGLFVIALLIGVFFGSNCFPYFWKDTVFRSEGMAFFTIDPGDLDDFEDMTQVRTLEHPIDLDSARVKDLFGNLRYTKRSSVGYFSDFIFSDQEIELLARDLPFALKGLPKDKLLLGITKFDDTQSVISFDELTSFVVWAADGKLNILFGRIKREIVDRDTALSFSRWTKIEEIRLVHTTDGSEVLEMENLSFGKVDGVPQRKWVTLDLKDAGKFKFIPRKKYGPVKLTDENDRP</sequence>
<accession>A0A2M9ZKK3</accession>
<proteinExistence type="predicted"/>
<evidence type="ECO:0000313" key="4">
    <source>
        <dbReference type="Proteomes" id="UP000231990"/>
    </source>
</evidence>
<dbReference type="EMBL" id="NPDZ01000009">
    <property type="protein sequence ID" value="PJZ72579.1"/>
    <property type="molecule type" value="Genomic_DNA"/>
</dbReference>
<dbReference type="NCBIfam" id="NF047484">
    <property type="entry name" value="LA1326_LA4305"/>
    <property type="match status" value="1"/>
</dbReference>
<evidence type="ECO:0000313" key="3">
    <source>
        <dbReference type="Proteomes" id="UP000231962"/>
    </source>
</evidence>
<dbReference type="EMBL" id="NPDY01000010">
    <property type="protein sequence ID" value="PJZ69425.1"/>
    <property type="molecule type" value="Genomic_DNA"/>
</dbReference>
<reference evidence="3 4" key="1">
    <citation type="submission" date="2017-07" db="EMBL/GenBank/DDBJ databases">
        <title>Leptospira spp. isolated from tropical soils.</title>
        <authorList>
            <person name="Thibeaux R."/>
            <person name="Iraola G."/>
            <person name="Ferres I."/>
            <person name="Bierque E."/>
            <person name="Girault D."/>
            <person name="Soupe-Gilbert M.-E."/>
            <person name="Picardeau M."/>
            <person name="Goarant C."/>
        </authorList>
    </citation>
    <scope>NUCLEOTIDE SEQUENCE [LARGE SCALE GENOMIC DNA]</scope>
    <source>
        <strain evidence="2 4">FH1-B-B1</strain>
        <strain evidence="1 3">FH1-B-C1</strain>
    </source>
</reference>
<dbReference type="AlphaFoldDB" id="A0A2M9ZKK3"/>
<dbReference type="Proteomes" id="UP000231962">
    <property type="component" value="Unassembled WGS sequence"/>
</dbReference>
<evidence type="ECO:0000313" key="2">
    <source>
        <dbReference type="EMBL" id="PJZ72579.1"/>
    </source>
</evidence>
<evidence type="ECO:0008006" key="5">
    <source>
        <dbReference type="Google" id="ProtNLM"/>
    </source>
</evidence>
<name>A0A2M9ZKK3_9LEPT</name>
<dbReference type="OrthoDB" id="340676at2"/>
<keyword evidence="3" id="KW-1185">Reference proteome</keyword>